<accession>A0A423TTC9</accession>
<gene>
    <name evidence="2" type="ORF">C7M84_001555</name>
</gene>
<dbReference type="Gene3D" id="2.170.140.10">
    <property type="entry name" value="Chitin binding domain"/>
    <property type="match status" value="1"/>
</dbReference>
<dbReference type="EMBL" id="QCYY01001198">
    <property type="protein sequence ID" value="ROT79724.1"/>
    <property type="molecule type" value="Genomic_DNA"/>
</dbReference>
<evidence type="ECO:0000313" key="3">
    <source>
        <dbReference type="Proteomes" id="UP000283509"/>
    </source>
</evidence>
<reference evidence="2 3" key="2">
    <citation type="submission" date="2019-01" db="EMBL/GenBank/DDBJ databases">
        <title>The decoding of complex shrimp genome reveals the adaptation for benthos swimmer, frequently molting mechanism and breeding impact on genome.</title>
        <authorList>
            <person name="Sun Y."/>
            <person name="Gao Y."/>
            <person name="Yu Y."/>
        </authorList>
    </citation>
    <scope>NUCLEOTIDE SEQUENCE [LARGE SCALE GENOMIC DNA]</scope>
    <source>
        <tissue evidence="2">Muscle</tissue>
    </source>
</reference>
<dbReference type="AlphaFoldDB" id="A0A423TTC9"/>
<protein>
    <recommendedName>
        <fullName evidence="1">Chitin-binding type-2 domain-containing protein</fullName>
    </recommendedName>
</protein>
<dbReference type="GO" id="GO:0008061">
    <property type="term" value="F:chitin binding"/>
    <property type="evidence" value="ECO:0007669"/>
    <property type="project" value="InterPro"/>
</dbReference>
<sequence>MCDAAGSPSLRKCKPGELVPGPTCSSFYMCVGSIGGSEYATRKVKFECAPGTVFSEGLGVCVHAYGSNCLSGLPLPSPSLLLFLPLPLPQGHCLPPVLPRLWDPQHPLQPLSARLRVLPMS</sequence>
<evidence type="ECO:0000313" key="2">
    <source>
        <dbReference type="EMBL" id="ROT79724.1"/>
    </source>
</evidence>
<dbReference type="InterPro" id="IPR002557">
    <property type="entry name" value="Chitin-bd_dom"/>
</dbReference>
<proteinExistence type="predicted"/>
<evidence type="ECO:0000259" key="1">
    <source>
        <dbReference type="PROSITE" id="PS50940"/>
    </source>
</evidence>
<dbReference type="Proteomes" id="UP000283509">
    <property type="component" value="Unassembled WGS sequence"/>
</dbReference>
<dbReference type="PROSITE" id="PS50940">
    <property type="entry name" value="CHIT_BIND_II"/>
    <property type="match status" value="1"/>
</dbReference>
<dbReference type="SMART" id="SM00494">
    <property type="entry name" value="ChtBD2"/>
    <property type="match status" value="1"/>
</dbReference>
<dbReference type="SUPFAM" id="SSF57625">
    <property type="entry name" value="Invertebrate chitin-binding proteins"/>
    <property type="match status" value="1"/>
</dbReference>
<reference evidence="2 3" key="1">
    <citation type="submission" date="2018-04" db="EMBL/GenBank/DDBJ databases">
        <authorList>
            <person name="Zhang X."/>
            <person name="Yuan J."/>
            <person name="Li F."/>
            <person name="Xiang J."/>
        </authorList>
    </citation>
    <scope>NUCLEOTIDE SEQUENCE [LARGE SCALE GENOMIC DNA]</scope>
    <source>
        <tissue evidence="2">Muscle</tissue>
    </source>
</reference>
<name>A0A423TTC9_PENVA</name>
<organism evidence="2 3">
    <name type="scientific">Penaeus vannamei</name>
    <name type="common">Whiteleg shrimp</name>
    <name type="synonym">Litopenaeus vannamei</name>
    <dbReference type="NCBI Taxonomy" id="6689"/>
    <lineage>
        <taxon>Eukaryota</taxon>
        <taxon>Metazoa</taxon>
        <taxon>Ecdysozoa</taxon>
        <taxon>Arthropoda</taxon>
        <taxon>Crustacea</taxon>
        <taxon>Multicrustacea</taxon>
        <taxon>Malacostraca</taxon>
        <taxon>Eumalacostraca</taxon>
        <taxon>Eucarida</taxon>
        <taxon>Decapoda</taxon>
        <taxon>Dendrobranchiata</taxon>
        <taxon>Penaeoidea</taxon>
        <taxon>Penaeidae</taxon>
        <taxon>Penaeus</taxon>
    </lineage>
</organism>
<dbReference type="GO" id="GO:0005576">
    <property type="term" value="C:extracellular region"/>
    <property type="evidence" value="ECO:0007669"/>
    <property type="project" value="InterPro"/>
</dbReference>
<keyword evidence="3" id="KW-1185">Reference proteome</keyword>
<dbReference type="InterPro" id="IPR036508">
    <property type="entry name" value="Chitin-bd_dom_sf"/>
</dbReference>
<dbReference type="Pfam" id="PF01607">
    <property type="entry name" value="CBM_14"/>
    <property type="match status" value="1"/>
</dbReference>
<feature type="domain" description="Chitin-binding type-2" evidence="1">
    <location>
        <begin position="10"/>
        <end position="71"/>
    </location>
</feature>
<comment type="caution">
    <text evidence="2">The sequence shown here is derived from an EMBL/GenBank/DDBJ whole genome shotgun (WGS) entry which is preliminary data.</text>
</comment>